<dbReference type="PROSITE" id="PS51257">
    <property type="entry name" value="PROKAR_LIPOPROTEIN"/>
    <property type="match status" value="1"/>
</dbReference>
<dbReference type="eggNOG" id="ENOG50333CJ">
    <property type="taxonomic scope" value="Bacteria"/>
</dbReference>
<name>E7S0R7_9BURK</name>
<dbReference type="HOGENOM" id="CLU_100568_0_0_4"/>
<evidence type="ECO:0000313" key="2">
    <source>
        <dbReference type="EMBL" id="EFV93732.1"/>
    </source>
</evidence>
<accession>E7S0R7</accession>
<keyword evidence="3" id="KW-1185">Reference proteome</keyword>
<feature type="signal peptide" evidence="1">
    <location>
        <begin position="1"/>
        <end position="26"/>
    </location>
</feature>
<evidence type="ECO:0000313" key="3">
    <source>
        <dbReference type="Proteomes" id="UP000011021"/>
    </source>
</evidence>
<protein>
    <recommendedName>
        <fullName evidence="4">Tat pathway signal sequence domain protein</fullName>
    </recommendedName>
</protein>
<dbReference type="RefSeq" id="WP_005675116.1">
    <property type="nucleotide sequence ID" value="NZ_CP146288.1"/>
</dbReference>
<evidence type="ECO:0008006" key="4">
    <source>
        <dbReference type="Google" id="ProtNLM"/>
    </source>
</evidence>
<organism evidence="2 3">
    <name type="scientific">Lautropia mirabilis ATCC 51599</name>
    <dbReference type="NCBI Taxonomy" id="887898"/>
    <lineage>
        <taxon>Bacteria</taxon>
        <taxon>Pseudomonadati</taxon>
        <taxon>Pseudomonadota</taxon>
        <taxon>Betaproteobacteria</taxon>
        <taxon>Burkholderiales</taxon>
        <taxon>Burkholderiaceae</taxon>
        <taxon>Lautropia</taxon>
    </lineage>
</organism>
<proteinExistence type="predicted"/>
<comment type="caution">
    <text evidence="2">The sequence shown here is derived from an EMBL/GenBank/DDBJ whole genome shotgun (WGS) entry which is preliminary data.</text>
</comment>
<dbReference type="AlphaFoldDB" id="E7S0R7"/>
<dbReference type="Proteomes" id="UP000011021">
    <property type="component" value="Unassembled WGS sequence"/>
</dbReference>
<reference evidence="2 3" key="1">
    <citation type="submission" date="2010-12" db="EMBL/GenBank/DDBJ databases">
        <authorList>
            <person name="Muzny D."/>
            <person name="Qin X."/>
            <person name="Deng J."/>
            <person name="Jiang H."/>
            <person name="Liu Y."/>
            <person name="Qu J."/>
            <person name="Song X.-Z."/>
            <person name="Zhang L."/>
            <person name="Thornton R."/>
            <person name="Coyle M."/>
            <person name="Francisco L."/>
            <person name="Jackson L."/>
            <person name="Javaid M."/>
            <person name="Korchina V."/>
            <person name="Kovar C."/>
            <person name="Mata R."/>
            <person name="Mathew T."/>
            <person name="Ngo R."/>
            <person name="Nguyen L."/>
            <person name="Nguyen N."/>
            <person name="Okwuonu G."/>
            <person name="Ongeri F."/>
            <person name="Pham C."/>
            <person name="Simmons D."/>
            <person name="Wilczek-Boney K."/>
            <person name="Hale W."/>
            <person name="Jakkamsetti A."/>
            <person name="Pham P."/>
            <person name="Ruth R."/>
            <person name="San Lucas F."/>
            <person name="Warren J."/>
            <person name="Zhang J."/>
            <person name="Zhao Z."/>
            <person name="Zhou C."/>
            <person name="Zhu D."/>
            <person name="Lee S."/>
            <person name="Bess C."/>
            <person name="Blankenburg K."/>
            <person name="Forbes L."/>
            <person name="Fu Q."/>
            <person name="Gubbala S."/>
            <person name="Hirani K."/>
            <person name="Jayaseelan J.C."/>
            <person name="Lara F."/>
            <person name="Munidasa M."/>
            <person name="Palculict T."/>
            <person name="Patil S."/>
            <person name="Pu L.-L."/>
            <person name="Saada N."/>
            <person name="Tang L."/>
            <person name="Weissenberger G."/>
            <person name="Zhu Y."/>
            <person name="Hemphill L."/>
            <person name="Shang Y."/>
            <person name="Youmans B."/>
            <person name="Ayvaz T."/>
            <person name="Ross M."/>
            <person name="Santibanez J."/>
            <person name="Aqrawi P."/>
            <person name="Gross S."/>
            <person name="Joshi V."/>
            <person name="Fowler G."/>
            <person name="Nazareth L."/>
            <person name="Reid J."/>
            <person name="Worley K."/>
            <person name="Petrosino J."/>
            <person name="Highlander S."/>
            <person name="Gibbs R."/>
        </authorList>
    </citation>
    <scope>NUCLEOTIDE SEQUENCE [LARGE SCALE GENOMIC DNA]</scope>
    <source>
        <strain evidence="2 3">ATCC 51599</strain>
    </source>
</reference>
<sequence length="183" mass="20023">MKGFQRFMRWLHAGKRAALASGMALLAGCASLQGVPPAPSTLPPLDGARQFRAMTCGENADGRQSLVVVQPLGPTAWRWLQLDAFGAPRARQIIENGQWRNDGFLPPNPSASLLFAGLMTRLVPSGAMGRVFPQLQVQHQGETERFMQGNTLRWQIRTLGAAEPGWELMLPGAETWCIHPLSP</sequence>
<keyword evidence="1" id="KW-0732">Signal</keyword>
<feature type="chain" id="PRO_5003221845" description="Tat pathway signal sequence domain protein" evidence="1">
    <location>
        <begin position="27"/>
        <end position="183"/>
    </location>
</feature>
<evidence type="ECO:0000256" key="1">
    <source>
        <dbReference type="SAM" id="SignalP"/>
    </source>
</evidence>
<dbReference type="STRING" id="887898.HMPREF0551_2628"/>
<dbReference type="EMBL" id="AEQP01000024">
    <property type="protein sequence ID" value="EFV93732.1"/>
    <property type="molecule type" value="Genomic_DNA"/>
</dbReference>
<gene>
    <name evidence="2" type="ORF">HMPREF0551_2628</name>
</gene>